<feature type="transmembrane region" description="Helical" evidence="1">
    <location>
        <begin position="348"/>
        <end position="368"/>
    </location>
</feature>
<comment type="caution">
    <text evidence="2">The sequence shown here is derived from an EMBL/GenBank/DDBJ whole genome shotgun (WGS) entry which is preliminary data.</text>
</comment>
<dbReference type="EMBL" id="BAAAZG010000058">
    <property type="protein sequence ID" value="GAA4098525.1"/>
    <property type="molecule type" value="Genomic_DNA"/>
</dbReference>
<feature type="transmembrane region" description="Helical" evidence="1">
    <location>
        <begin position="450"/>
        <end position="468"/>
    </location>
</feature>
<feature type="transmembrane region" description="Helical" evidence="1">
    <location>
        <begin position="317"/>
        <end position="336"/>
    </location>
</feature>
<sequence>MTVMIDRARTVPGETALVPRRRRRSWPVWALVLGWALQVCVRLWFARARVGPVADPDESGYLTAARWLAGGPGGDLSGNTFYQGGYPLLLTPAFRLAHDPATVYTLVMVINALVGAALFPLGYMLLRRLGLDVRTALPSAWAGALLPGVTFFGAFVLADALLPMVVLAWLLSLDRFVRYGSAYAAAGASLLACYGHTVHSRGSVLVAVHVAVLGVLLWRRGTRRPLAVGAAATAAGYAAASLFNDMVRSALYPGGVRDLAGNVEGRITTLEGQAWAVSGAVGQLWYLVVGTWGLAGVGLTVVLVTLARRRTGAETRIMAGTLLATTLGIAYASSAALPDEHRVGNFAYGRYLTCVALVYALIGVTAVLRLSLAHGARAVAGATAVVGVTGLWVSGYAGERLRTHSFIGFDFPETSFLTLDRGAFHLWEASLAALGLLLGFSVLGRGRAPVLGVGLLAVNVAAMTYIMGPNPQRPALPPPFPGGRTGGVALDTAISWQVRTKLLFPVSWTRMSSIDTRTQQPARGVCTVVVNHPEGTPADATWPGHPAGWRPYPGRAWTAGWVAWRGPGCQP</sequence>
<evidence type="ECO:0008006" key="4">
    <source>
        <dbReference type="Google" id="ProtNLM"/>
    </source>
</evidence>
<keyword evidence="1" id="KW-0472">Membrane</keyword>
<feature type="transmembrane region" description="Helical" evidence="1">
    <location>
        <begin position="424"/>
        <end position="443"/>
    </location>
</feature>
<feature type="transmembrane region" description="Helical" evidence="1">
    <location>
        <begin position="225"/>
        <end position="243"/>
    </location>
</feature>
<name>A0ABP7WWA0_9ACTN</name>
<feature type="transmembrane region" description="Helical" evidence="1">
    <location>
        <begin position="284"/>
        <end position="305"/>
    </location>
</feature>
<dbReference type="RefSeq" id="WP_344956869.1">
    <property type="nucleotide sequence ID" value="NZ_BAAAZG010000058.1"/>
</dbReference>
<organism evidence="2 3">
    <name type="scientific">Actinomadura miaoliensis</name>
    <dbReference type="NCBI Taxonomy" id="430685"/>
    <lineage>
        <taxon>Bacteria</taxon>
        <taxon>Bacillati</taxon>
        <taxon>Actinomycetota</taxon>
        <taxon>Actinomycetes</taxon>
        <taxon>Streptosporangiales</taxon>
        <taxon>Thermomonosporaceae</taxon>
        <taxon>Actinomadura</taxon>
    </lineage>
</organism>
<evidence type="ECO:0000313" key="2">
    <source>
        <dbReference type="EMBL" id="GAA4098525.1"/>
    </source>
</evidence>
<evidence type="ECO:0000313" key="3">
    <source>
        <dbReference type="Proteomes" id="UP001500683"/>
    </source>
</evidence>
<feature type="transmembrane region" description="Helical" evidence="1">
    <location>
        <begin position="198"/>
        <end position="218"/>
    </location>
</feature>
<protein>
    <recommendedName>
        <fullName evidence="4">Glycosyltransferase RgtA/B/C/D-like domain-containing protein</fullName>
    </recommendedName>
</protein>
<feature type="transmembrane region" description="Helical" evidence="1">
    <location>
        <begin position="138"/>
        <end position="171"/>
    </location>
</feature>
<keyword evidence="1" id="KW-0812">Transmembrane</keyword>
<accession>A0ABP7WWA0</accession>
<reference evidence="3" key="1">
    <citation type="journal article" date="2019" name="Int. J. Syst. Evol. Microbiol.">
        <title>The Global Catalogue of Microorganisms (GCM) 10K type strain sequencing project: providing services to taxonomists for standard genome sequencing and annotation.</title>
        <authorList>
            <consortium name="The Broad Institute Genomics Platform"/>
            <consortium name="The Broad Institute Genome Sequencing Center for Infectious Disease"/>
            <person name="Wu L."/>
            <person name="Ma J."/>
        </authorList>
    </citation>
    <scope>NUCLEOTIDE SEQUENCE [LARGE SCALE GENOMIC DNA]</scope>
    <source>
        <strain evidence="3">JCM 16702</strain>
    </source>
</reference>
<keyword evidence="3" id="KW-1185">Reference proteome</keyword>
<keyword evidence="1" id="KW-1133">Transmembrane helix</keyword>
<dbReference type="Proteomes" id="UP001500683">
    <property type="component" value="Unassembled WGS sequence"/>
</dbReference>
<evidence type="ECO:0000256" key="1">
    <source>
        <dbReference type="SAM" id="Phobius"/>
    </source>
</evidence>
<feature type="transmembrane region" description="Helical" evidence="1">
    <location>
        <begin position="103"/>
        <end position="126"/>
    </location>
</feature>
<gene>
    <name evidence="2" type="ORF">GCM10022214_73800</name>
</gene>
<proteinExistence type="predicted"/>
<feature type="transmembrane region" description="Helical" evidence="1">
    <location>
        <begin position="375"/>
        <end position="393"/>
    </location>
</feature>